<keyword evidence="3" id="KW-1185">Reference proteome</keyword>
<protein>
    <submittedName>
        <fullName evidence="2">NADH:ubiquinone oxidoreductase subunit K</fullName>
    </submittedName>
</protein>
<keyword evidence="1" id="KW-1133">Transmembrane helix</keyword>
<dbReference type="AlphaFoldDB" id="A0A841PR42"/>
<dbReference type="Proteomes" id="UP000568839">
    <property type="component" value="Unassembled WGS sequence"/>
</dbReference>
<keyword evidence="1" id="KW-0472">Membrane</keyword>
<reference evidence="2 3" key="1">
    <citation type="submission" date="2020-08" db="EMBL/GenBank/DDBJ databases">
        <title>Genomic Encyclopedia of Type Strains, Phase IV (KMG-IV): sequencing the most valuable type-strain genomes for metagenomic binning, comparative biology and taxonomic classification.</title>
        <authorList>
            <person name="Goeker M."/>
        </authorList>
    </citation>
    <scope>NUCLEOTIDE SEQUENCE [LARGE SCALE GENOMIC DNA]</scope>
    <source>
        <strain evidence="2 3">DSM 21769</strain>
    </source>
</reference>
<organism evidence="2 3">
    <name type="scientific">Geomicrobium halophilum</name>
    <dbReference type="NCBI Taxonomy" id="549000"/>
    <lineage>
        <taxon>Bacteria</taxon>
        <taxon>Bacillati</taxon>
        <taxon>Bacillota</taxon>
        <taxon>Bacilli</taxon>
        <taxon>Bacillales</taxon>
        <taxon>Geomicrobium</taxon>
    </lineage>
</organism>
<dbReference type="EMBL" id="JACHHJ010000006">
    <property type="protein sequence ID" value="MBB6451367.1"/>
    <property type="molecule type" value="Genomic_DNA"/>
</dbReference>
<comment type="caution">
    <text evidence="2">The sequence shown here is derived from an EMBL/GenBank/DDBJ whole genome shotgun (WGS) entry which is preliminary data.</text>
</comment>
<proteinExistence type="predicted"/>
<feature type="transmembrane region" description="Helical" evidence="1">
    <location>
        <begin position="6"/>
        <end position="23"/>
    </location>
</feature>
<feature type="transmembrane region" description="Helical" evidence="1">
    <location>
        <begin position="30"/>
        <end position="47"/>
    </location>
</feature>
<name>A0A841PR42_9BACL</name>
<evidence type="ECO:0000256" key="1">
    <source>
        <dbReference type="SAM" id="Phobius"/>
    </source>
</evidence>
<dbReference type="RefSeq" id="WP_184405448.1">
    <property type="nucleotide sequence ID" value="NZ_JACHHJ010000006.1"/>
</dbReference>
<gene>
    <name evidence="2" type="ORF">HNR44_003374</name>
</gene>
<sequence>MNGPMVLLFTLGGFAVYFFRYRLWFKMSFCLLVFAMVFFIAVVPEYIGNLTASLFDLLQKGTIT</sequence>
<evidence type="ECO:0000313" key="3">
    <source>
        <dbReference type="Proteomes" id="UP000568839"/>
    </source>
</evidence>
<keyword evidence="1" id="KW-0812">Transmembrane</keyword>
<evidence type="ECO:0000313" key="2">
    <source>
        <dbReference type="EMBL" id="MBB6451367.1"/>
    </source>
</evidence>
<keyword evidence="2" id="KW-0830">Ubiquinone</keyword>
<accession>A0A841PR42</accession>